<sequence>MTLVVKQRRRAASRL</sequence>
<organism evidence="1">
    <name type="scientific">Anguilla anguilla</name>
    <name type="common">European freshwater eel</name>
    <name type="synonym">Muraena anguilla</name>
    <dbReference type="NCBI Taxonomy" id="7936"/>
    <lineage>
        <taxon>Eukaryota</taxon>
        <taxon>Metazoa</taxon>
        <taxon>Chordata</taxon>
        <taxon>Craniata</taxon>
        <taxon>Vertebrata</taxon>
        <taxon>Euteleostomi</taxon>
        <taxon>Actinopterygii</taxon>
        <taxon>Neopterygii</taxon>
        <taxon>Teleostei</taxon>
        <taxon>Anguilliformes</taxon>
        <taxon>Anguillidae</taxon>
        <taxon>Anguilla</taxon>
    </lineage>
</organism>
<reference evidence="1" key="2">
    <citation type="journal article" date="2015" name="Fish Shellfish Immunol.">
        <title>Early steps in the European eel (Anguilla anguilla)-Vibrio vulnificus interaction in the gills: Role of the RtxA13 toxin.</title>
        <authorList>
            <person name="Callol A."/>
            <person name="Pajuelo D."/>
            <person name="Ebbesson L."/>
            <person name="Teles M."/>
            <person name="MacKenzie S."/>
            <person name="Amaro C."/>
        </authorList>
    </citation>
    <scope>NUCLEOTIDE SEQUENCE</scope>
</reference>
<protein>
    <submittedName>
        <fullName evidence="1">Uncharacterized protein</fullName>
    </submittedName>
</protein>
<proteinExistence type="predicted"/>
<accession>A0A0E9USQ9</accession>
<evidence type="ECO:0000313" key="1">
    <source>
        <dbReference type="EMBL" id="JAH68008.1"/>
    </source>
</evidence>
<dbReference type="EMBL" id="GBXM01040569">
    <property type="protein sequence ID" value="JAH68008.1"/>
    <property type="molecule type" value="Transcribed_RNA"/>
</dbReference>
<name>A0A0E9USQ9_ANGAN</name>
<reference evidence="1" key="1">
    <citation type="submission" date="2014-11" db="EMBL/GenBank/DDBJ databases">
        <authorList>
            <person name="Amaro Gonzalez C."/>
        </authorList>
    </citation>
    <scope>NUCLEOTIDE SEQUENCE</scope>
</reference>